<reference evidence="2 3" key="1">
    <citation type="journal article" date="2015" name="Nature">
        <title>rRNA introns, odd ribosomes, and small enigmatic genomes across a large radiation of phyla.</title>
        <authorList>
            <person name="Brown C.T."/>
            <person name="Hug L.A."/>
            <person name="Thomas B.C."/>
            <person name="Sharon I."/>
            <person name="Castelle C.J."/>
            <person name="Singh A."/>
            <person name="Wilkins M.J."/>
            <person name="Williams K.H."/>
            <person name="Banfield J.F."/>
        </authorList>
    </citation>
    <scope>NUCLEOTIDE SEQUENCE [LARGE SCALE GENOMIC DNA]</scope>
</reference>
<dbReference type="PANTHER" id="PTHR34322">
    <property type="entry name" value="TRANSPOSASE, Y1_TNP DOMAIN-CONTAINING"/>
    <property type="match status" value="1"/>
</dbReference>
<evidence type="ECO:0000259" key="1">
    <source>
        <dbReference type="PROSITE" id="PS51781"/>
    </source>
</evidence>
<dbReference type="PANTHER" id="PTHR34322:SF2">
    <property type="entry name" value="TRANSPOSASE IS200-LIKE DOMAIN-CONTAINING PROTEIN"/>
    <property type="match status" value="1"/>
</dbReference>
<dbReference type="PROSITE" id="PS51781">
    <property type="entry name" value="SH3B"/>
    <property type="match status" value="1"/>
</dbReference>
<dbReference type="Proteomes" id="UP000034090">
    <property type="component" value="Unassembled WGS sequence"/>
</dbReference>
<dbReference type="Pfam" id="PF08239">
    <property type="entry name" value="SH3_3"/>
    <property type="match status" value="1"/>
</dbReference>
<dbReference type="SUPFAM" id="SSF50044">
    <property type="entry name" value="SH3-domain"/>
    <property type="match status" value="1"/>
</dbReference>
<dbReference type="InterPro" id="IPR002686">
    <property type="entry name" value="Transposase_17"/>
</dbReference>
<dbReference type="GO" id="GO:0003677">
    <property type="term" value="F:DNA binding"/>
    <property type="evidence" value="ECO:0007669"/>
    <property type="project" value="InterPro"/>
</dbReference>
<dbReference type="AlphaFoldDB" id="A0A0G1DLN4"/>
<gene>
    <name evidence="2" type="ORF">UV74_C0003G0014</name>
</gene>
<dbReference type="Gene3D" id="2.30.30.40">
    <property type="entry name" value="SH3 Domains"/>
    <property type="match status" value="1"/>
</dbReference>
<dbReference type="GO" id="GO:0006313">
    <property type="term" value="P:DNA transposition"/>
    <property type="evidence" value="ECO:0007669"/>
    <property type="project" value="InterPro"/>
</dbReference>
<dbReference type="InterPro" id="IPR036515">
    <property type="entry name" value="Transposase_17_sf"/>
</dbReference>
<dbReference type="EMBL" id="LCFQ01000003">
    <property type="protein sequence ID" value="KKS98770.1"/>
    <property type="molecule type" value="Genomic_DNA"/>
</dbReference>
<dbReference type="InterPro" id="IPR003646">
    <property type="entry name" value="SH3-like_bac-type"/>
</dbReference>
<accession>A0A0G1DLN4</accession>
<proteinExistence type="predicted"/>
<protein>
    <submittedName>
        <fullName evidence="2">Transposase</fullName>
    </submittedName>
</protein>
<dbReference type="Pfam" id="PF01797">
    <property type="entry name" value="Y1_Tnp"/>
    <property type="match status" value="1"/>
</dbReference>
<dbReference type="SMART" id="SM01321">
    <property type="entry name" value="Y1_Tnp"/>
    <property type="match status" value="1"/>
</dbReference>
<dbReference type="SUPFAM" id="SSF143422">
    <property type="entry name" value="Transposase IS200-like"/>
    <property type="match status" value="1"/>
</dbReference>
<dbReference type="STRING" id="1618578.UV74_C0003G0014"/>
<dbReference type="Gene3D" id="3.30.70.1290">
    <property type="entry name" value="Transposase IS200-like"/>
    <property type="match status" value="1"/>
</dbReference>
<sequence>MGLAGSLPLSLVLNMPAQNLFRADETGTYCHVYNRGIEDKILFNDEQDYEVFLGYLRDYLSVPADTEATKKVFSINGRTFRGTPHQPKNYFNQVVIVSYCIMPNHFHLLVYQITKGSLEKFIRSLCTRYSMYFNKKYQRTGPLFQGPYKSVQIKDEASLLYLTRYFHISGHSSYREFLGARATSWVKPNVVLSFFDRAKTDFLKGTGSYKDFVEKYTLDQKGKELLQGITLESESQHLGKSILASNVEKPPEIPANPNLKPVKRIPEFLAAGTMFLLLVGLGVRNINASIAKLTPKSAPTPLVLPKAVEVEIEPEIKPKTMLTVKITDGATSINILQAPIVSSNKIGEAKEGDTFEYVSTDSGWYEIKLADGSVGFIPVSFIEVIPEE</sequence>
<dbReference type="InterPro" id="IPR036028">
    <property type="entry name" value="SH3-like_dom_sf"/>
</dbReference>
<organism evidence="2 3">
    <name type="scientific">Candidatus Woesebacteria bacterium GW2011_GWB1_43_14</name>
    <dbReference type="NCBI Taxonomy" id="1618578"/>
    <lineage>
        <taxon>Bacteria</taxon>
        <taxon>Candidatus Woeseibacteriota</taxon>
    </lineage>
</organism>
<comment type="caution">
    <text evidence="2">The sequence shown here is derived from an EMBL/GenBank/DDBJ whole genome shotgun (WGS) entry which is preliminary data.</text>
</comment>
<feature type="domain" description="SH3b" evidence="1">
    <location>
        <begin position="319"/>
        <end position="386"/>
    </location>
</feature>
<name>A0A0G1DLN4_9BACT</name>
<evidence type="ECO:0000313" key="3">
    <source>
        <dbReference type="Proteomes" id="UP000034090"/>
    </source>
</evidence>
<evidence type="ECO:0000313" key="2">
    <source>
        <dbReference type="EMBL" id="KKS98770.1"/>
    </source>
</evidence>
<dbReference type="GO" id="GO:0004803">
    <property type="term" value="F:transposase activity"/>
    <property type="evidence" value="ECO:0007669"/>
    <property type="project" value="InterPro"/>
</dbReference>